<feature type="compositionally biased region" description="Acidic residues" evidence="1">
    <location>
        <begin position="326"/>
        <end position="342"/>
    </location>
</feature>
<dbReference type="InterPro" id="IPR053154">
    <property type="entry name" value="c-di-AMP_regulator"/>
</dbReference>
<dbReference type="Gene3D" id="2.170.120.30">
    <property type="match status" value="1"/>
</dbReference>
<dbReference type="AlphaFoldDB" id="A0A1G8ZD79"/>
<dbReference type="InterPro" id="IPR012505">
    <property type="entry name" value="YbbR"/>
</dbReference>
<dbReference type="PANTHER" id="PTHR37804">
    <property type="entry name" value="CDAA REGULATORY PROTEIN CDAR"/>
    <property type="match status" value="1"/>
</dbReference>
<name>A0A1G8ZD79_9LACT</name>
<feature type="region of interest" description="Disordered" evidence="1">
    <location>
        <begin position="322"/>
        <end position="342"/>
    </location>
</feature>
<evidence type="ECO:0000313" key="2">
    <source>
        <dbReference type="EMBL" id="SDK13076.1"/>
    </source>
</evidence>
<sequence>MKLNLDNPWITKLVALIFAITLFSFVALENQSRIRSTSPTDGASITSSEVITNLPIDINIDRDLYFVSGIPETATIRLEGPQAVLTQTLATQSFNIETPDLNQMGPGRHTVQLEAEGLSGQLNYSIMPAELTLEIEEKVIEEHDVRVEFNENAHLADGYTADDPVLSDESVTISGAASTMEQISDVMVVVMPEESDITTDIDMLLNVLVLDETGDLLNVNTSPQQIKVTIPVQGTEQTVPMNLEEIGTPNEDYDYALEFAQGEPEQITLIGESGILEEMNDFSVEVDVSGITESTIRTIPIPLPDGISDSNPRDVDVLIRVTPVEQEAEDDDETEEDEDDTV</sequence>
<protein>
    <submittedName>
        <fullName evidence="2">YbbR domain-containing protein</fullName>
    </submittedName>
</protein>
<proteinExistence type="predicted"/>
<keyword evidence="3" id="KW-1185">Reference proteome</keyword>
<dbReference type="EMBL" id="FNFK01000014">
    <property type="protein sequence ID" value="SDK13076.1"/>
    <property type="molecule type" value="Genomic_DNA"/>
</dbReference>
<reference evidence="3" key="1">
    <citation type="submission" date="2016-10" db="EMBL/GenBank/DDBJ databases">
        <authorList>
            <person name="Varghese N."/>
            <person name="Submissions S."/>
        </authorList>
    </citation>
    <scope>NUCLEOTIDE SEQUENCE [LARGE SCALE GENOMIC DNA]</scope>
    <source>
        <strain evidence="3">DSM 19181</strain>
    </source>
</reference>
<organism evidence="2 3">
    <name type="scientific">Alkalibacterium thalassium</name>
    <dbReference type="NCBI Taxonomy" id="426701"/>
    <lineage>
        <taxon>Bacteria</taxon>
        <taxon>Bacillati</taxon>
        <taxon>Bacillota</taxon>
        <taxon>Bacilli</taxon>
        <taxon>Lactobacillales</taxon>
        <taxon>Carnobacteriaceae</taxon>
        <taxon>Alkalibacterium</taxon>
    </lineage>
</organism>
<dbReference type="OrthoDB" id="2139417at2"/>
<gene>
    <name evidence="2" type="ORF">SAMN04488098_10148</name>
</gene>
<dbReference type="STRING" id="426701.SAMN04488098_10148"/>
<dbReference type="Pfam" id="PF07949">
    <property type="entry name" value="YbbR"/>
    <property type="match status" value="3"/>
</dbReference>
<accession>A0A1G8ZD79</accession>
<dbReference type="Proteomes" id="UP000199433">
    <property type="component" value="Unassembled WGS sequence"/>
</dbReference>
<dbReference type="Gene3D" id="2.170.120.40">
    <property type="entry name" value="YbbR-like domain"/>
    <property type="match status" value="2"/>
</dbReference>
<dbReference type="PANTHER" id="PTHR37804:SF1">
    <property type="entry name" value="CDAA REGULATORY PROTEIN CDAR"/>
    <property type="match status" value="1"/>
</dbReference>
<evidence type="ECO:0000313" key="3">
    <source>
        <dbReference type="Proteomes" id="UP000199433"/>
    </source>
</evidence>
<dbReference type="RefSeq" id="WP_091266153.1">
    <property type="nucleotide sequence ID" value="NZ_FNFK01000014.1"/>
</dbReference>
<evidence type="ECO:0000256" key="1">
    <source>
        <dbReference type="SAM" id="MobiDB-lite"/>
    </source>
</evidence>